<dbReference type="EMBL" id="LBVU01000002">
    <property type="protein sequence ID" value="KKQ92401.1"/>
    <property type="molecule type" value="Genomic_DNA"/>
</dbReference>
<feature type="domain" description="ACT" evidence="1">
    <location>
        <begin position="542"/>
        <end position="613"/>
    </location>
</feature>
<dbReference type="InterPro" id="IPR012676">
    <property type="entry name" value="TGS-like"/>
</dbReference>
<dbReference type="Pfam" id="PF02824">
    <property type="entry name" value="TGS"/>
    <property type="match status" value="1"/>
</dbReference>
<dbReference type="InterPro" id="IPR012675">
    <property type="entry name" value="Beta-grasp_dom_sf"/>
</dbReference>
<reference evidence="2 3" key="1">
    <citation type="journal article" date="2015" name="Nature">
        <title>rRNA introns, odd ribosomes, and small enigmatic genomes across a large radiation of phyla.</title>
        <authorList>
            <person name="Brown C.T."/>
            <person name="Hug L.A."/>
            <person name="Thomas B.C."/>
            <person name="Sharon I."/>
            <person name="Castelle C.J."/>
            <person name="Singh A."/>
            <person name="Wilkins M.J."/>
            <person name="Williams K.H."/>
            <person name="Banfield J.F."/>
        </authorList>
    </citation>
    <scope>NUCLEOTIDE SEQUENCE [LARGE SCALE GENOMIC DNA]</scope>
</reference>
<dbReference type="SUPFAM" id="SSF81301">
    <property type="entry name" value="Nucleotidyltransferase"/>
    <property type="match status" value="1"/>
</dbReference>
<dbReference type="GO" id="GO:0005886">
    <property type="term" value="C:plasma membrane"/>
    <property type="evidence" value="ECO:0007669"/>
    <property type="project" value="TreeGrafter"/>
</dbReference>
<dbReference type="STRING" id="1618572.UT17_C0002G0064"/>
<evidence type="ECO:0000313" key="3">
    <source>
        <dbReference type="Proteomes" id="UP000034774"/>
    </source>
</evidence>
<dbReference type="InterPro" id="IPR007685">
    <property type="entry name" value="RelA_SpoT"/>
</dbReference>
<sequence length="613" mass="69185">MEILHPSFSPELAAPTRLEDLVAKEPFLQKAWDVAETAHAGQTRKDGKTPYFTHCIGVARIMYEEWGITDPEKLSVGLLHDTIEDTDLTLDNIRTVFGEEVAFGVESVTQFSPENEAKLIKAEADFESAKKVFAKTLIDPIVAIYKLADRLYNMRDMAAITPQKRTENGITSLNYFAPLAESLGMWVVKRELENLSLQYTDSKKFEIYSGLMEKDPRTNEHFIAYMTSFLTEKLKDEGTECKVSYRKNSLVKIMDKAKNNLFKDIDDVISFRVTVSSKDERSIRNECMKALGVIWEEFGGTEDQKRFDNFYFVPRDNGYSAFQVTLNLPEGAIKIAITSKEKEDYNNWGVLSSLKKGKTDLKKYALKLVFTPMGEVKFFPPSANGFDYAYHIDEKLGAQAMEMLVNGQRQDLATIIPNGAVVKILGGEERIAPDAGVVHHVLPKTKQKIDRQFLELEMTEQQKSGREIVTKIISQRGLLNLYDILRLKEYSRIIMDILDQLGSKGSLTRLYQSIGSGVVSEKDLISELDRNGITKEAMGFTSVLIEGPDGPGRLNFFTSTVEKLGGNIRRNYGESAKQIFTQHFVIENLNEGAEKKLGELLKKDPRIAKVIVV</sequence>
<comment type="caution">
    <text evidence="2">The sequence shown here is derived from an EMBL/GenBank/DDBJ whole genome shotgun (WGS) entry which is preliminary data.</text>
</comment>
<dbReference type="AlphaFoldDB" id="A0A0G0PSR4"/>
<dbReference type="SUPFAM" id="SSF109604">
    <property type="entry name" value="HD-domain/PDEase-like"/>
    <property type="match status" value="1"/>
</dbReference>
<evidence type="ECO:0000259" key="1">
    <source>
        <dbReference type="PROSITE" id="PS51671"/>
    </source>
</evidence>
<protein>
    <submittedName>
        <fullName evidence="2">RelA/SpoT family protein</fullName>
    </submittedName>
</protein>
<dbReference type="PROSITE" id="PS51671">
    <property type="entry name" value="ACT"/>
    <property type="match status" value="1"/>
</dbReference>
<name>A0A0G0PSR4_9BACT</name>
<dbReference type="InterPro" id="IPR004095">
    <property type="entry name" value="TGS"/>
</dbReference>
<dbReference type="Pfam" id="PF13328">
    <property type="entry name" value="HD_4"/>
    <property type="match status" value="1"/>
</dbReference>
<dbReference type="GO" id="GO:0015969">
    <property type="term" value="P:guanosine tetraphosphate metabolic process"/>
    <property type="evidence" value="ECO:0007669"/>
    <property type="project" value="InterPro"/>
</dbReference>
<gene>
    <name evidence="2" type="ORF">UT17_C0002G0064</name>
</gene>
<organism evidence="2 3">
    <name type="scientific">Candidatus Woesebacteria bacterium GW2011_GWB1_39_10</name>
    <dbReference type="NCBI Taxonomy" id="1618572"/>
    <lineage>
        <taxon>Bacteria</taxon>
        <taxon>Candidatus Woeseibacteriota</taxon>
    </lineage>
</organism>
<evidence type="ECO:0000313" key="2">
    <source>
        <dbReference type="EMBL" id="KKQ92401.1"/>
    </source>
</evidence>
<dbReference type="Gene3D" id="3.30.460.10">
    <property type="entry name" value="Beta Polymerase, domain 2"/>
    <property type="match status" value="1"/>
</dbReference>
<dbReference type="PANTHER" id="PTHR21262:SF31">
    <property type="entry name" value="GTP PYROPHOSPHOKINASE"/>
    <property type="match status" value="1"/>
</dbReference>
<dbReference type="InterPro" id="IPR043519">
    <property type="entry name" value="NT_sf"/>
</dbReference>
<dbReference type="Gene3D" id="3.10.20.30">
    <property type="match status" value="1"/>
</dbReference>
<dbReference type="Gene3D" id="1.10.3210.10">
    <property type="entry name" value="Hypothetical protein af1432"/>
    <property type="match status" value="1"/>
</dbReference>
<dbReference type="CDD" id="cd00077">
    <property type="entry name" value="HDc"/>
    <property type="match status" value="1"/>
</dbReference>
<dbReference type="PANTHER" id="PTHR21262">
    <property type="entry name" value="GUANOSINE-3',5'-BIS DIPHOSPHATE 3'-PYROPHOSPHOHYDROLASE"/>
    <property type="match status" value="1"/>
</dbReference>
<dbReference type="SUPFAM" id="SSF81271">
    <property type="entry name" value="TGS-like"/>
    <property type="match status" value="1"/>
</dbReference>
<accession>A0A0G0PSR4</accession>
<dbReference type="InterPro" id="IPR002912">
    <property type="entry name" value="ACT_dom"/>
</dbReference>
<proteinExistence type="predicted"/>
<dbReference type="Proteomes" id="UP000034774">
    <property type="component" value="Unassembled WGS sequence"/>
</dbReference>
<dbReference type="InterPro" id="IPR003607">
    <property type="entry name" value="HD/PDEase_dom"/>
</dbReference>
<dbReference type="SMART" id="SM00954">
    <property type="entry name" value="RelA_SpoT"/>
    <property type="match status" value="1"/>
</dbReference>